<dbReference type="Gene3D" id="2.10.109.10">
    <property type="entry name" value="Umud Fragment, subunit A"/>
    <property type="match status" value="1"/>
</dbReference>
<keyword evidence="2" id="KW-0378">Hydrolase</keyword>
<accession>A3U4W0</accession>
<evidence type="ECO:0000256" key="1">
    <source>
        <dbReference type="ARBA" id="ARBA00022670"/>
    </source>
</evidence>
<feature type="domain" description="HTH cro/C1-type" evidence="6">
    <location>
        <begin position="8"/>
        <end position="62"/>
    </location>
</feature>
<dbReference type="PROSITE" id="PS00501">
    <property type="entry name" value="SPASE_I_1"/>
    <property type="match status" value="1"/>
</dbReference>
<dbReference type="eggNOG" id="COG1396">
    <property type="taxonomic scope" value="Bacteria"/>
</dbReference>
<dbReference type="PROSITE" id="PS50943">
    <property type="entry name" value="HTH_CROC1"/>
    <property type="match status" value="1"/>
</dbReference>
<dbReference type="Proteomes" id="UP000002297">
    <property type="component" value="Chromosome"/>
</dbReference>
<dbReference type="CDD" id="cd00093">
    <property type="entry name" value="HTH_XRE"/>
    <property type="match status" value="1"/>
</dbReference>
<dbReference type="GO" id="GO:0004252">
    <property type="term" value="F:serine-type endopeptidase activity"/>
    <property type="evidence" value="ECO:0007669"/>
    <property type="project" value="InterPro"/>
</dbReference>
<evidence type="ECO:0000256" key="5">
    <source>
        <dbReference type="ARBA" id="ARBA00023163"/>
    </source>
</evidence>
<dbReference type="InterPro" id="IPR019756">
    <property type="entry name" value="Pept_S26A_signal_pept_1_Ser-AS"/>
</dbReference>
<evidence type="ECO:0000313" key="7">
    <source>
        <dbReference type="EMBL" id="EAP87277.1"/>
    </source>
</evidence>
<dbReference type="STRING" id="216432.CA2559_00940"/>
<dbReference type="MEROPS" id="S24.001"/>
<dbReference type="PANTHER" id="PTHR40661:SF1">
    <property type="entry name" value="HTH CRO_C1-TYPE DOMAIN-CONTAINING PROTEIN"/>
    <property type="match status" value="1"/>
</dbReference>
<dbReference type="Gene3D" id="1.10.260.40">
    <property type="entry name" value="lambda repressor-like DNA-binding domains"/>
    <property type="match status" value="1"/>
</dbReference>
<evidence type="ECO:0000256" key="3">
    <source>
        <dbReference type="ARBA" id="ARBA00023015"/>
    </source>
</evidence>
<organism evidence="7 8">
    <name type="scientific">Croceibacter atlanticus (strain ATCC BAA-628 / JCM 21780 / CIP 108009 / IAM 15332 / KCTC 12090 / HTCC2559)</name>
    <dbReference type="NCBI Taxonomy" id="216432"/>
    <lineage>
        <taxon>Bacteria</taxon>
        <taxon>Pseudomonadati</taxon>
        <taxon>Bacteroidota</taxon>
        <taxon>Flavobacteriia</taxon>
        <taxon>Flavobacteriales</taxon>
        <taxon>Flavobacteriaceae</taxon>
        <taxon>Croceibacter</taxon>
    </lineage>
</organism>
<dbReference type="AlphaFoldDB" id="A3U4W0"/>
<keyword evidence="8" id="KW-1185">Reference proteome</keyword>
<dbReference type="Pfam" id="PF00717">
    <property type="entry name" value="Peptidase_S24"/>
    <property type="match status" value="1"/>
</dbReference>
<dbReference type="InterPro" id="IPR015927">
    <property type="entry name" value="Peptidase_S24_S26A/B/C"/>
</dbReference>
<name>A3U4W0_CROAH</name>
<dbReference type="InterPro" id="IPR001387">
    <property type="entry name" value="Cro/C1-type_HTH"/>
</dbReference>
<gene>
    <name evidence="7" type="ordered locus">CA2559_00940</name>
</gene>
<proteinExistence type="predicted"/>
<dbReference type="GO" id="GO:0003677">
    <property type="term" value="F:DNA binding"/>
    <property type="evidence" value="ECO:0007669"/>
    <property type="project" value="UniProtKB-KW"/>
</dbReference>
<dbReference type="EMBL" id="CP002046">
    <property type="protein sequence ID" value="EAP87277.1"/>
    <property type="molecule type" value="Genomic_DNA"/>
</dbReference>
<keyword evidence="3" id="KW-0805">Transcription regulation</keyword>
<keyword evidence="1" id="KW-0645">Protease</keyword>
<dbReference type="KEGG" id="cat:CA2559_00940"/>
<dbReference type="InterPro" id="IPR039418">
    <property type="entry name" value="LexA-like"/>
</dbReference>
<reference evidence="7 8" key="1">
    <citation type="journal article" date="2010" name="J. Bacteriol.">
        <title>The complete genome sequence of Croceibacter atlanticus HTCC2559T.</title>
        <authorList>
            <person name="Oh H.M."/>
            <person name="Kang I."/>
            <person name="Ferriera S."/>
            <person name="Giovannoni S.J."/>
            <person name="Cho J.C."/>
        </authorList>
    </citation>
    <scope>NUCLEOTIDE SEQUENCE [LARGE SCALE GENOMIC DNA]</scope>
    <source>
        <strain evidence="8">ATCC BAA-628 / HTCC2559 / KCTC 12090</strain>
    </source>
</reference>
<dbReference type="SUPFAM" id="SSF47413">
    <property type="entry name" value="lambda repressor-like DNA-binding domains"/>
    <property type="match status" value="1"/>
</dbReference>
<evidence type="ECO:0000313" key="8">
    <source>
        <dbReference type="Proteomes" id="UP000002297"/>
    </source>
</evidence>
<dbReference type="PANTHER" id="PTHR40661">
    <property type="match status" value="1"/>
</dbReference>
<dbReference type="CDD" id="cd06529">
    <property type="entry name" value="S24_LexA-like"/>
    <property type="match status" value="1"/>
</dbReference>
<dbReference type="Pfam" id="PF01381">
    <property type="entry name" value="HTH_3"/>
    <property type="match status" value="1"/>
</dbReference>
<dbReference type="SMART" id="SM00530">
    <property type="entry name" value="HTH_XRE"/>
    <property type="match status" value="1"/>
</dbReference>
<dbReference type="HOGENOM" id="CLU_1154922_0_0_10"/>
<dbReference type="SUPFAM" id="SSF51306">
    <property type="entry name" value="LexA/Signal peptidase"/>
    <property type="match status" value="1"/>
</dbReference>
<evidence type="ECO:0000259" key="6">
    <source>
        <dbReference type="PROSITE" id="PS50943"/>
    </source>
</evidence>
<dbReference type="GO" id="GO:0016020">
    <property type="term" value="C:membrane"/>
    <property type="evidence" value="ECO:0007669"/>
    <property type="project" value="InterPro"/>
</dbReference>
<evidence type="ECO:0000256" key="4">
    <source>
        <dbReference type="ARBA" id="ARBA00023125"/>
    </source>
</evidence>
<dbReference type="InterPro" id="IPR036286">
    <property type="entry name" value="LexA/Signal_pep-like_sf"/>
</dbReference>
<keyword evidence="4" id="KW-0238">DNA-binding</keyword>
<sequence length="240" mass="27313">MTSIGQRIKSLRKEKKYSQQFIAEKLNISQSAYSLIESAHNNVMIGHVLTLSKLYDVSTDFILKGETNLIHMNIENGFIPFINVEAVAGNLNELQGAHSQSEYDRYRIPGFKSSSNHLLFEVEGDSMTPTFYPNDILICEAQHSISDVADNSLVVIGTEKGLLTKRVKKEYGYCYLESDNKHYSPIKIENEEIKAILSIKGKVTSKVNTNTKVETDKFEHMESNLKQLEYQIERLSQQIK</sequence>
<dbReference type="eggNOG" id="COG2932">
    <property type="taxonomic scope" value="Bacteria"/>
</dbReference>
<dbReference type="GO" id="GO:0006508">
    <property type="term" value="P:proteolysis"/>
    <property type="evidence" value="ECO:0007669"/>
    <property type="project" value="UniProtKB-KW"/>
</dbReference>
<keyword evidence="5" id="KW-0804">Transcription</keyword>
<protein>
    <submittedName>
        <fullName evidence="7">Transcriptional regulator</fullName>
    </submittedName>
</protein>
<evidence type="ECO:0000256" key="2">
    <source>
        <dbReference type="ARBA" id="ARBA00022801"/>
    </source>
</evidence>
<dbReference type="InterPro" id="IPR010982">
    <property type="entry name" value="Lambda_DNA-bd_dom_sf"/>
</dbReference>